<keyword evidence="5" id="KW-0067">ATP-binding</keyword>
<dbReference type="Gene3D" id="3.40.980.20">
    <property type="entry name" value="Four-carbon acid sugar kinase, nucleotide binding domain"/>
    <property type="match status" value="1"/>
</dbReference>
<evidence type="ECO:0000256" key="4">
    <source>
        <dbReference type="ARBA" id="ARBA00022777"/>
    </source>
</evidence>
<dbReference type="GO" id="GO:0005524">
    <property type="term" value="F:ATP binding"/>
    <property type="evidence" value="ECO:0007669"/>
    <property type="project" value="UniProtKB-KW"/>
</dbReference>
<evidence type="ECO:0008006" key="12">
    <source>
        <dbReference type="Google" id="ProtNLM"/>
    </source>
</evidence>
<feature type="domain" description="Four-carbon acid sugar kinase nucleotide binding" evidence="9">
    <location>
        <begin position="350"/>
        <end position="497"/>
    </location>
</feature>
<gene>
    <name evidence="10" type="ORF">CCS01_21010</name>
</gene>
<feature type="domain" description="Four-carbon acid sugar kinase N-terminal" evidence="8">
    <location>
        <begin position="107"/>
        <end position="327"/>
    </location>
</feature>
<evidence type="ECO:0000256" key="3">
    <source>
        <dbReference type="ARBA" id="ARBA00022741"/>
    </source>
</evidence>
<dbReference type="Pfam" id="PF07005">
    <property type="entry name" value="SBD_N"/>
    <property type="match status" value="1"/>
</dbReference>
<dbReference type="Proteomes" id="UP000239724">
    <property type="component" value="Unassembled WGS sequence"/>
</dbReference>
<protein>
    <recommendedName>
        <fullName evidence="12">Four-carbon acid sugar kinase family protein</fullName>
    </recommendedName>
</protein>
<reference evidence="10 11" key="1">
    <citation type="journal article" date="2018" name="Arch. Microbiol.">
        <title>New insights into the metabolic potential of the phototrophic purple bacterium Rhodopila globiformis DSM 161(T) from its draft genome sequence and evidence for a vanadium-dependent nitrogenase.</title>
        <authorList>
            <person name="Imhoff J.F."/>
            <person name="Rahn T."/>
            <person name="Kunzel S."/>
            <person name="Neulinger S.C."/>
        </authorList>
    </citation>
    <scope>NUCLEOTIDE SEQUENCE [LARGE SCALE GENOMIC DNA]</scope>
    <source>
        <strain evidence="10 11">DSM 161</strain>
    </source>
</reference>
<sequence length="517" mass="52055">MACAPNSAPHPGRLCLSVPARSLCVGHETPISASCPTSWNTPPIASRATGLPGDPPHRCRDEAPDEGRSGPRDGPSPSWPGDRTMTEPAGMLPAGMLPAGMLPAGMLIVADDLSGAADCGVACAVAGLDTVVLLDAADDPVGAAVLAVDADTRRKPAAEAAAATARIVRAQAAPGQVLFKKLDSTLRGNVGAEIAATLAARRALHGDAAAIMAPAFPATGRTTSGGHQLLHGVRLEHTELWKAERIAGAAHIPTMLDAAGLRAMSIPLDTVRDASRLPAALSEAAIGHDVIVCDADAEADLQAIATASVSLGRHTVWAGSAGLARHLPAAAGLRSHRPVEPPPPCAGPLLFVVGSASRISREQVARLAAAPDVGLVTVPPAVLRTADWHAWRRAVEAALAAGHDTVVSLDSEGGVNLADGLPLCLALAALVAPCVHRAGALVLTGGETARAVLLALGATGLRLAGELEPGVPLSTAIGGRGLPVITKAGAFGHPGTLLRCRAALRSAPGAANRAETS</sequence>
<evidence type="ECO:0000256" key="2">
    <source>
        <dbReference type="ARBA" id="ARBA00022679"/>
    </source>
</evidence>
<evidence type="ECO:0000259" key="9">
    <source>
        <dbReference type="Pfam" id="PF17042"/>
    </source>
</evidence>
<evidence type="ECO:0000313" key="11">
    <source>
        <dbReference type="Proteomes" id="UP000239724"/>
    </source>
</evidence>
<evidence type="ECO:0000256" key="6">
    <source>
        <dbReference type="ARBA" id="ARBA00023277"/>
    </source>
</evidence>
<dbReference type="InterPro" id="IPR031475">
    <property type="entry name" value="NBD_C"/>
</dbReference>
<dbReference type="Gene3D" id="3.40.50.10840">
    <property type="entry name" value="Putative sugar-binding, N-terminal domain"/>
    <property type="match status" value="1"/>
</dbReference>
<keyword evidence="6" id="KW-0119">Carbohydrate metabolism</keyword>
<feature type="compositionally biased region" description="Basic and acidic residues" evidence="7">
    <location>
        <begin position="55"/>
        <end position="71"/>
    </location>
</feature>
<dbReference type="InterPro" id="IPR042213">
    <property type="entry name" value="NBD_C_sf"/>
</dbReference>
<dbReference type="AlphaFoldDB" id="A0A2S6N4Y3"/>
<comment type="caution">
    <text evidence="10">The sequence shown here is derived from an EMBL/GenBank/DDBJ whole genome shotgun (WGS) entry which is preliminary data.</text>
</comment>
<feature type="region of interest" description="Disordered" evidence="7">
    <location>
        <begin position="35"/>
        <end position="92"/>
    </location>
</feature>
<dbReference type="GO" id="GO:0016301">
    <property type="term" value="F:kinase activity"/>
    <property type="evidence" value="ECO:0007669"/>
    <property type="project" value="UniProtKB-KW"/>
</dbReference>
<dbReference type="SUPFAM" id="SSF142764">
    <property type="entry name" value="YgbK-like"/>
    <property type="match status" value="1"/>
</dbReference>
<accession>A0A2S6N4Y3</accession>
<name>A0A2S6N4Y3_RHOGL</name>
<evidence type="ECO:0000313" key="10">
    <source>
        <dbReference type="EMBL" id="PPQ29675.1"/>
    </source>
</evidence>
<dbReference type="Pfam" id="PF17042">
    <property type="entry name" value="NBD_C"/>
    <property type="match status" value="1"/>
</dbReference>
<dbReference type="EMBL" id="NHRY01000223">
    <property type="protein sequence ID" value="PPQ29675.1"/>
    <property type="molecule type" value="Genomic_DNA"/>
</dbReference>
<keyword evidence="2" id="KW-0808">Transferase</keyword>
<evidence type="ECO:0000256" key="1">
    <source>
        <dbReference type="ARBA" id="ARBA00005715"/>
    </source>
</evidence>
<evidence type="ECO:0000259" key="8">
    <source>
        <dbReference type="Pfam" id="PF07005"/>
    </source>
</evidence>
<proteinExistence type="inferred from homology"/>
<comment type="similarity">
    <text evidence="1">Belongs to the four-carbon acid sugar kinase family.</text>
</comment>
<dbReference type="InterPro" id="IPR037051">
    <property type="entry name" value="4-carb_acid_sugar_kinase_N_sf"/>
</dbReference>
<dbReference type="InterPro" id="IPR010737">
    <property type="entry name" value="4-carb_acid_sugar_kinase_N"/>
</dbReference>
<evidence type="ECO:0000256" key="7">
    <source>
        <dbReference type="SAM" id="MobiDB-lite"/>
    </source>
</evidence>
<keyword evidence="4" id="KW-0418">Kinase</keyword>
<evidence type="ECO:0000256" key="5">
    <source>
        <dbReference type="ARBA" id="ARBA00022840"/>
    </source>
</evidence>
<organism evidence="10 11">
    <name type="scientific">Rhodopila globiformis</name>
    <name type="common">Rhodopseudomonas globiformis</name>
    <dbReference type="NCBI Taxonomy" id="1071"/>
    <lineage>
        <taxon>Bacteria</taxon>
        <taxon>Pseudomonadati</taxon>
        <taxon>Pseudomonadota</taxon>
        <taxon>Alphaproteobacteria</taxon>
        <taxon>Acetobacterales</taxon>
        <taxon>Acetobacteraceae</taxon>
        <taxon>Rhodopila</taxon>
    </lineage>
</organism>
<keyword evidence="3" id="KW-0547">Nucleotide-binding</keyword>
<keyword evidence="11" id="KW-1185">Reference proteome</keyword>